<dbReference type="NCBIfam" id="NF005710">
    <property type="entry name" value="PRK07522.1"/>
    <property type="match status" value="1"/>
</dbReference>
<evidence type="ECO:0000256" key="2">
    <source>
        <dbReference type="ARBA" id="ARBA00005691"/>
    </source>
</evidence>
<dbReference type="PANTHER" id="PTHR43808">
    <property type="entry name" value="ACETYLORNITHINE DEACETYLASE"/>
    <property type="match status" value="1"/>
</dbReference>
<comment type="cofactor">
    <cofactor evidence="1">
        <name>Zn(2+)</name>
        <dbReference type="ChEBI" id="CHEBI:29105"/>
    </cofactor>
</comment>
<keyword evidence="6" id="KW-0479">Metal-binding</keyword>
<dbReference type="GO" id="GO:0046872">
    <property type="term" value="F:metal ion binding"/>
    <property type="evidence" value="ECO:0007669"/>
    <property type="project" value="UniProtKB-KW"/>
</dbReference>
<dbReference type="InterPro" id="IPR050072">
    <property type="entry name" value="Peptidase_M20A"/>
</dbReference>
<evidence type="ECO:0000256" key="8">
    <source>
        <dbReference type="ARBA" id="ARBA00022833"/>
    </source>
</evidence>
<dbReference type="Gene3D" id="3.40.630.10">
    <property type="entry name" value="Zn peptidases"/>
    <property type="match status" value="1"/>
</dbReference>
<dbReference type="InterPro" id="IPR036264">
    <property type="entry name" value="Bact_exopeptidase_dim_dom"/>
</dbReference>
<evidence type="ECO:0000313" key="12">
    <source>
        <dbReference type="Proteomes" id="UP000219465"/>
    </source>
</evidence>
<dbReference type="Proteomes" id="UP000219465">
    <property type="component" value="Unassembled WGS sequence"/>
</dbReference>
<dbReference type="AlphaFoldDB" id="A0A286IDT4"/>
<accession>A0A286IDT4</accession>
<dbReference type="InterPro" id="IPR010169">
    <property type="entry name" value="AcOrn-deacetyl"/>
</dbReference>
<keyword evidence="3" id="KW-0963">Cytoplasm</keyword>
<keyword evidence="7" id="KW-0378">Hydrolase</keyword>
<protein>
    <submittedName>
        <fullName evidence="11">Acetylornithine deacetylase</fullName>
    </submittedName>
</protein>
<gene>
    <name evidence="11" type="ORF">SAMN05877838_3224</name>
</gene>
<dbReference type="InterPro" id="IPR011650">
    <property type="entry name" value="Peptidase_M20_dimer"/>
</dbReference>
<feature type="domain" description="Peptidase M20 dimerisation" evidence="10">
    <location>
        <begin position="185"/>
        <end position="298"/>
    </location>
</feature>
<dbReference type="EMBL" id="OCPC01000005">
    <property type="protein sequence ID" value="SOE18303.1"/>
    <property type="molecule type" value="Genomic_DNA"/>
</dbReference>
<dbReference type="InterPro" id="IPR002933">
    <property type="entry name" value="Peptidase_M20"/>
</dbReference>
<organism evidence="11 12">
    <name type="scientific">Hoeflea halophila</name>
    <dbReference type="NCBI Taxonomy" id="714899"/>
    <lineage>
        <taxon>Bacteria</taxon>
        <taxon>Pseudomonadati</taxon>
        <taxon>Pseudomonadota</taxon>
        <taxon>Alphaproteobacteria</taxon>
        <taxon>Hyphomicrobiales</taxon>
        <taxon>Rhizobiaceae</taxon>
        <taxon>Hoeflea</taxon>
    </lineage>
</organism>
<evidence type="ECO:0000313" key="11">
    <source>
        <dbReference type="EMBL" id="SOE18303.1"/>
    </source>
</evidence>
<evidence type="ECO:0000256" key="3">
    <source>
        <dbReference type="ARBA" id="ARBA00022490"/>
    </source>
</evidence>
<name>A0A286IDT4_9HYPH</name>
<evidence type="ECO:0000256" key="1">
    <source>
        <dbReference type="ARBA" id="ARBA00001947"/>
    </source>
</evidence>
<dbReference type="SUPFAM" id="SSF55031">
    <property type="entry name" value="Bacterial exopeptidase dimerisation domain"/>
    <property type="match status" value="1"/>
</dbReference>
<dbReference type="NCBIfam" id="TIGR01892">
    <property type="entry name" value="AcOrn-deacetyl"/>
    <property type="match status" value="1"/>
</dbReference>
<keyword evidence="5" id="KW-0028">Amino-acid biosynthesis</keyword>
<keyword evidence="8" id="KW-0862">Zinc</keyword>
<evidence type="ECO:0000256" key="7">
    <source>
        <dbReference type="ARBA" id="ARBA00022801"/>
    </source>
</evidence>
<evidence type="ECO:0000256" key="9">
    <source>
        <dbReference type="ARBA" id="ARBA00023285"/>
    </source>
</evidence>
<dbReference type="PROSITE" id="PS00759">
    <property type="entry name" value="ARGE_DAPE_CPG2_2"/>
    <property type="match status" value="1"/>
</dbReference>
<reference evidence="12" key="1">
    <citation type="submission" date="2017-08" db="EMBL/GenBank/DDBJ databases">
        <authorList>
            <person name="Varghese N."/>
            <person name="Submissions S."/>
        </authorList>
    </citation>
    <scope>NUCLEOTIDE SEQUENCE [LARGE SCALE GENOMIC DNA]</scope>
    <source>
        <strain evidence="12">KCTC 23107</strain>
    </source>
</reference>
<dbReference type="CDD" id="cd03894">
    <property type="entry name" value="M20_ArgE"/>
    <property type="match status" value="1"/>
</dbReference>
<dbReference type="GO" id="GO:0006526">
    <property type="term" value="P:L-arginine biosynthetic process"/>
    <property type="evidence" value="ECO:0007669"/>
    <property type="project" value="UniProtKB-KW"/>
</dbReference>
<proteinExistence type="inferred from homology"/>
<evidence type="ECO:0000256" key="5">
    <source>
        <dbReference type="ARBA" id="ARBA00022605"/>
    </source>
</evidence>
<keyword evidence="4" id="KW-0055">Arginine biosynthesis</keyword>
<comment type="similarity">
    <text evidence="2">Belongs to the peptidase M20A family. ArgE subfamily.</text>
</comment>
<sequence>MHRRFQLSWGEFMEDVSAARDILAKLISYPTVSRDTNLPLVEWVETYLEGHGVSSQRVMSPCGMKAHLYAQTGPEIDGGVILSGHTDVVPVDGQAWSTDPWTLTERDGKLYGRGACDMKGFDALALLAMARAAKLPLKRPLQLALSFDEEVGCVAVVDLVETLLGALPRAREVIVGEPTMMKVVTGHKGGLGYHVHVRGHEVHSSLLHYGVSAIMQAAKLIDWANQRNAENQQRTPSELAGPFEPPFTTLHVGEIEGGTAHNITAKDCRFFIEFRFVPGESPDHWAGLFEAKAAELTAEMQKIHPDAGFELKRGFALPALSPETDGPAETLARRLTGDNGQHVVSYGTEGSQFQVRGYSTVICGPGDIAQAHQPDEFLSLEQLAAGEAFIDRLLDSMCA</sequence>
<evidence type="ECO:0000259" key="10">
    <source>
        <dbReference type="Pfam" id="PF07687"/>
    </source>
</evidence>
<dbReference type="SUPFAM" id="SSF53187">
    <property type="entry name" value="Zn-dependent exopeptidases"/>
    <property type="match status" value="1"/>
</dbReference>
<dbReference type="Pfam" id="PF07687">
    <property type="entry name" value="M20_dimer"/>
    <property type="match status" value="1"/>
</dbReference>
<keyword evidence="9" id="KW-0170">Cobalt</keyword>
<dbReference type="RefSeq" id="WP_244577927.1">
    <property type="nucleotide sequence ID" value="NZ_OCPC01000005.1"/>
</dbReference>
<dbReference type="Gene3D" id="3.30.70.360">
    <property type="match status" value="1"/>
</dbReference>
<evidence type="ECO:0000256" key="6">
    <source>
        <dbReference type="ARBA" id="ARBA00022723"/>
    </source>
</evidence>
<dbReference type="GO" id="GO:0008777">
    <property type="term" value="F:acetylornithine deacetylase activity"/>
    <property type="evidence" value="ECO:0007669"/>
    <property type="project" value="TreeGrafter"/>
</dbReference>
<dbReference type="PANTHER" id="PTHR43808:SF31">
    <property type="entry name" value="N-ACETYL-L-CITRULLINE DEACETYLASE"/>
    <property type="match status" value="1"/>
</dbReference>
<dbReference type="InterPro" id="IPR001261">
    <property type="entry name" value="ArgE/DapE_CS"/>
</dbReference>
<evidence type="ECO:0000256" key="4">
    <source>
        <dbReference type="ARBA" id="ARBA00022571"/>
    </source>
</evidence>
<keyword evidence="12" id="KW-1185">Reference proteome</keyword>
<dbReference type="Pfam" id="PF01546">
    <property type="entry name" value="Peptidase_M20"/>
    <property type="match status" value="1"/>
</dbReference>